<dbReference type="RefSeq" id="WP_222968951.1">
    <property type="nucleotide sequence ID" value="NZ_JAINZZ010000077.1"/>
</dbReference>
<gene>
    <name evidence="1" type="ORF">K7862_33655</name>
</gene>
<name>A0ABS7QHB5_9ACTN</name>
<keyword evidence="2" id="KW-1185">Reference proteome</keyword>
<evidence type="ECO:0000313" key="1">
    <source>
        <dbReference type="EMBL" id="MBY8882550.1"/>
    </source>
</evidence>
<comment type="caution">
    <text evidence="1">The sequence shown here is derived from an EMBL/GenBank/DDBJ whole genome shotgun (WGS) entry which is preliminary data.</text>
</comment>
<reference evidence="1 2" key="1">
    <citation type="submission" date="2021-08" db="EMBL/GenBank/DDBJ databases">
        <title>WGS of actinomycetes from Thailand.</title>
        <authorList>
            <person name="Thawai C."/>
        </authorList>
    </citation>
    <scope>NUCLEOTIDE SEQUENCE [LARGE SCALE GENOMIC DNA]</scope>
    <source>
        <strain evidence="1 2">PLK6-54</strain>
    </source>
</reference>
<accession>A0ABS7QHB5</accession>
<sequence>MALLSRTVVSPGRPFGGGELIGSTTAPDASVITVATTAPARVPADVVDEPGNTGAAEMAVEQV</sequence>
<proteinExistence type="predicted"/>
<protein>
    <submittedName>
        <fullName evidence="1">Uncharacterized protein</fullName>
    </submittedName>
</protein>
<dbReference type="Proteomes" id="UP000778578">
    <property type="component" value="Unassembled WGS sequence"/>
</dbReference>
<dbReference type="EMBL" id="JAINZZ010000077">
    <property type="protein sequence ID" value="MBY8882550.1"/>
    <property type="molecule type" value="Genomic_DNA"/>
</dbReference>
<evidence type="ECO:0000313" key="2">
    <source>
        <dbReference type="Proteomes" id="UP000778578"/>
    </source>
</evidence>
<organism evidence="1 2">
    <name type="scientific">Actinacidiphila acidipaludis</name>
    <dbReference type="NCBI Taxonomy" id="2873382"/>
    <lineage>
        <taxon>Bacteria</taxon>
        <taxon>Bacillati</taxon>
        <taxon>Actinomycetota</taxon>
        <taxon>Actinomycetes</taxon>
        <taxon>Kitasatosporales</taxon>
        <taxon>Streptomycetaceae</taxon>
        <taxon>Actinacidiphila</taxon>
    </lineage>
</organism>